<dbReference type="Pfam" id="PF14291">
    <property type="entry name" value="DUF4371"/>
    <property type="match status" value="1"/>
</dbReference>
<accession>A0ABM1EIA6</accession>
<sequence>MEQKVKYIKDHSKPSKNSRLCTQTVNRTNQGRSYELAFQTQWLEQFAWLEYSSVLGGGICKYCVLFPPKNTKICTGVLVSTPLTNLKKATGKDGLLVRHSTFDYHKQAVSAGCELVHALNNPTQTIPYQMSCENQQIYDKNLHILKSIVGVVLLCGKQNIALRGHRDDNTEKCSGTCNKGNFLAILNHIASSDLVLRDHLENGKRNSRYTSKTIQNEIIEIIGDNIRRRLTECLQADDSFFTIMGDEVTDSHGNQEVLAVCLRFLDTIKTPPGVKEVFFDFIYLDRTTGESISNAIVDCLFRRGIDIRKARGQSYDGASCMSSARVGVQGRIKELAPRAVYTHCNCHVLNLSIAAACKVPAIRNMIDSVNEIFKFFDYSPKRQRYLEEILDEKEDSPSQKMTSHGTGIVTPESQHKACFQL</sequence>
<evidence type="ECO:0000313" key="3">
    <source>
        <dbReference type="RefSeq" id="XP_014671927.1"/>
    </source>
</evidence>
<name>A0ABM1EIA6_PRICU</name>
<keyword evidence="2" id="KW-1185">Reference proteome</keyword>
<dbReference type="PANTHER" id="PTHR45749">
    <property type="match status" value="1"/>
</dbReference>
<dbReference type="RefSeq" id="XP_014671927.1">
    <property type="nucleotide sequence ID" value="XM_014816441.1"/>
</dbReference>
<evidence type="ECO:0000313" key="2">
    <source>
        <dbReference type="Proteomes" id="UP000695022"/>
    </source>
</evidence>
<dbReference type="InterPro" id="IPR012337">
    <property type="entry name" value="RNaseH-like_sf"/>
</dbReference>
<dbReference type="PANTHER" id="PTHR45749:SF21">
    <property type="entry name" value="DUF4371 DOMAIN-CONTAINING PROTEIN"/>
    <property type="match status" value="1"/>
</dbReference>
<gene>
    <name evidence="3" type="primary">LOC106812545</name>
</gene>
<reference evidence="3" key="1">
    <citation type="submission" date="2025-08" db="UniProtKB">
        <authorList>
            <consortium name="RefSeq"/>
        </authorList>
    </citation>
    <scope>IDENTIFICATION</scope>
</reference>
<evidence type="ECO:0000259" key="1">
    <source>
        <dbReference type="Pfam" id="PF14291"/>
    </source>
</evidence>
<organism evidence="2 3">
    <name type="scientific">Priapulus caudatus</name>
    <name type="common">Priapulid worm</name>
    <dbReference type="NCBI Taxonomy" id="37621"/>
    <lineage>
        <taxon>Eukaryota</taxon>
        <taxon>Metazoa</taxon>
        <taxon>Ecdysozoa</taxon>
        <taxon>Scalidophora</taxon>
        <taxon>Priapulida</taxon>
        <taxon>Priapulimorpha</taxon>
        <taxon>Priapulimorphida</taxon>
        <taxon>Priapulidae</taxon>
        <taxon>Priapulus</taxon>
    </lineage>
</organism>
<dbReference type="SUPFAM" id="SSF53098">
    <property type="entry name" value="Ribonuclease H-like"/>
    <property type="match status" value="1"/>
</dbReference>
<dbReference type="InterPro" id="IPR025398">
    <property type="entry name" value="DUF4371"/>
</dbReference>
<protein>
    <submittedName>
        <fullName evidence="3">52 kDa repressor of the inhibitor of the protein kinase-like</fullName>
    </submittedName>
</protein>
<feature type="domain" description="DUF4371" evidence="1">
    <location>
        <begin position="145"/>
        <end position="322"/>
    </location>
</feature>
<dbReference type="GeneID" id="106812545"/>
<dbReference type="Proteomes" id="UP000695022">
    <property type="component" value="Unplaced"/>
</dbReference>
<proteinExistence type="predicted"/>